<dbReference type="PANTHER" id="PTHR15665">
    <property type="entry name" value="ASTEROID PROTEIN"/>
    <property type="match status" value="1"/>
</dbReference>
<evidence type="ECO:0000313" key="5">
    <source>
        <dbReference type="Proteomes" id="UP000277580"/>
    </source>
</evidence>
<dbReference type="Gene3D" id="3.40.50.1010">
    <property type="entry name" value="5'-nuclease"/>
    <property type="match status" value="1"/>
</dbReference>
<evidence type="ECO:0000313" key="4">
    <source>
        <dbReference type="EMBL" id="RPB10073.1"/>
    </source>
</evidence>
<feature type="region of interest" description="Disordered" evidence="2">
    <location>
        <begin position="543"/>
        <end position="600"/>
    </location>
</feature>
<organism evidence="4 5">
    <name type="scientific">Morchella conica CCBAS932</name>
    <dbReference type="NCBI Taxonomy" id="1392247"/>
    <lineage>
        <taxon>Eukaryota</taxon>
        <taxon>Fungi</taxon>
        <taxon>Dikarya</taxon>
        <taxon>Ascomycota</taxon>
        <taxon>Pezizomycotina</taxon>
        <taxon>Pezizomycetes</taxon>
        <taxon>Pezizales</taxon>
        <taxon>Morchellaceae</taxon>
        <taxon>Morchella</taxon>
    </lineage>
</organism>
<dbReference type="InterPro" id="IPR039436">
    <property type="entry name" value="Asteroid_dom"/>
</dbReference>
<dbReference type="SUPFAM" id="SSF88723">
    <property type="entry name" value="PIN domain-like"/>
    <property type="match status" value="1"/>
</dbReference>
<dbReference type="InterPro" id="IPR029060">
    <property type="entry name" value="PIN-like_dom_sf"/>
</dbReference>
<protein>
    <recommendedName>
        <fullName evidence="3">Asteroid domain-containing protein</fullName>
    </recommendedName>
</protein>
<dbReference type="Pfam" id="PF12813">
    <property type="entry name" value="XPG_I_2"/>
    <property type="match status" value="1"/>
</dbReference>
<dbReference type="AlphaFoldDB" id="A0A3N4KHN6"/>
<dbReference type="PANTHER" id="PTHR15665:SF1">
    <property type="entry name" value="PROTEIN ASTEROID HOMOLOG 1"/>
    <property type="match status" value="1"/>
</dbReference>
<evidence type="ECO:0000256" key="1">
    <source>
        <dbReference type="ARBA" id="ARBA00007398"/>
    </source>
</evidence>
<dbReference type="InParanoid" id="A0A3N4KHN6"/>
<dbReference type="InterPro" id="IPR026832">
    <property type="entry name" value="Asteroid"/>
</dbReference>
<dbReference type="STRING" id="1392247.A0A3N4KHN6"/>
<dbReference type="Proteomes" id="UP000277580">
    <property type="component" value="Unassembled WGS sequence"/>
</dbReference>
<dbReference type="EMBL" id="ML119146">
    <property type="protein sequence ID" value="RPB10073.1"/>
    <property type="molecule type" value="Genomic_DNA"/>
</dbReference>
<reference evidence="4 5" key="1">
    <citation type="journal article" date="2018" name="Nat. Ecol. Evol.">
        <title>Pezizomycetes genomes reveal the molecular basis of ectomycorrhizal truffle lifestyle.</title>
        <authorList>
            <person name="Murat C."/>
            <person name="Payen T."/>
            <person name="Noel B."/>
            <person name="Kuo A."/>
            <person name="Morin E."/>
            <person name="Chen J."/>
            <person name="Kohler A."/>
            <person name="Krizsan K."/>
            <person name="Balestrini R."/>
            <person name="Da Silva C."/>
            <person name="Montanini B."/>
            <person name="Hainaut M."/>
            <person name="Levati E."/>
            <person name="Barry K.W."/>
            <person name="Belfiori B."/>
            <person name="Cichocki N."/>
            <person name="Clum A."/>
            <person name="Dockter R.B."/>
            <person name="Fauchery L."/>
            <person name="Guy J."/>
            <person name="Iotti M."/>
            <person name="Le Tacon F."/>
            <person name="Lindquist E.A."/>
            <person name="Lipzen A."/>
            <person name="Malagnac F."/>
            <person name="Mello A."/>
            <person name="Molinier V."/>
            <person name="Miyauchi S."/>
            <person name="Poulain J."/>
            <person name="Riccioni C."/>
            <person name="Rubini A."/>
            <person name="Sitrit Y."/>
            <person name="Splivallo R."/>
            <person name="Traeger S."/>
            <person name="Wang M."/>
            <person name="Zifcakova L."/>
            <person name="Wipf D."/>
            <person name="Zambonelli A."/>
            <person name="Paolocci F."/>
            <person name="Nowrousian M."/>
            <person name="Ottonello S."/>
            <person name="Baldrian P."/>
            <person name="Spatafora J.W."/>
            <person name="Henrissat B."/>
            <person name="Nagy L.G."/>
            <person name="Aury J.M."/>
            <person name="Wincker P."/>
            <person name="Grigoriev I.V."/>
            <person name="Bonfante P."/>
            <person name="Martin F.M."/>
        </authorList>
    </citation>
    <scope>NUCLEOTIDE SEQUENCE [LARGE SCALE GENOMIC DNA]</scope>
    <source>
        <strain evidence="4 5">CCBAS932</strain>
    </source>
</reference>
<feature type="domain" description="Asteroid" evidence="3">
    <location>
        <begin position="153"/>
        <end position="389"/>
    </location>
</feature>
<evidence type="ECO:0000256" key="2">
    <source>
        <dbReference type="SAM" id="MobiDB-lite"/>
    </source>
</evidence>
<sequence length="600" mass="65321">MGIPHLYTHLRPYAHPETFPPSPPAPPTPLFIDGPGLAHHVYQLALCSTPQASGNPWDAALSYSTFQTALIRYLDELSAAQLHIRKIYFDGHLPASKRPTRHSRLDDALRRLKSYHSLHAHSLPTRATPPPPSAPAFTQHAVCTPRTTPLSAPPFILSATIDALTSHATYTSTVSTVPAEAESYCARDAINTGGIVLTGDSDLLLFAAAPQQQQQNNGWGVIMFRDVTLTFPGAVCVVFRPCAIAGTLGVDLAFLGYLLQADPHATFPVLQQRVRRIEERKRSGVAVGEYGKGWREFRAVYELPGEGEGGEGGGGVEPRIAELLDSRGRGEEGQGEGEAGRMWLPFLWEDPGRGSAWDAGRAVRAGAYGLVFKEGVMEVCRRGQRISEAFIRSMESAGVLKRLVRGGEDHWWVRTIVEDVVGVYEDRGQTPPERSLLEGLAYMLSASSSPTAVAERSGPRRWTWEKVQVFAMAQAAWYSLLVLKEVLAATGKDQFEAFPSVAECIDGSRFLDGVTLAGENEKKVVREVMAAYYARIRNADDGEDIDIDTPGNGNGKRSSSRELLAGASSEKKKKKRGKGKKLGESSNTVDTGNIFEVLAD</sequence>
<name>A0A3N4KHN6_9PEZI</name>
<proteinExistence type="inferred from homology"/>
<comment type="similarity">
    <text evidence="1">Belongs to the asteroid family.</text>
</comment>
<evidence type="ECO:0000259" key="3">
    <source>
        <dbReference type="Pfam" id="PF12813"/>
    </source>
</evidence>
<feature type="compositionally biased region" description="Basic residues" evidence="2">
    <location>
        <begin position="571"/>
        <end position="580"/>
    </location>
</feature>
<dbReference type="OrthoDB" id="5297549at2759"/>
<gene>
    <name evidence="4" type="ORF">P167DRAFT_491679</name>
</gene>
<keyword evidence="5" id="KW-1185">Reference proteome</keyword>
<accession>A0A3N4KHN6</accession>